<dbReference type="Proteomes" id="UP000094569">
    <property type="component" value="Unassembled WGS sequence"/>
</dbReference>
<keyword evidence="2" id="KW-1185">Reference proteome</keyword>
<dbReference type="VEuPathDB" id="FungiDB:SI65_08390"/>
<sequence>MAISTPDWRKAVDLGDQAFEEAKAAFALHEAGASEESQAIAEAAVQQLAKSANIIPIPKDEFLPGLTREMASK</sequence>
<evidence type="ECO:0000313" key="1">
    <source>
        <dbReference type="EMBL" id="ODM16390.1"/>
    </source>
</evidence>
<organism evidence="1 2">
    <name type="scientific">Aspergillus cristatus</name>
    <name type="common">Chinese Fuzhuan brick tea-fermentation fungus</name>
    <name type="synonym">Eurotium cristatum</name>
    <dbReference type="NCBI Taxonomy" id="573508"/>
    <lineage>
        <taxon>Eukaryota</taxon>
        <taxon>Fungi</taxon>
        <taxon>Dikarya</taxon>
        <taxon>Ascomycota</taxon>
        <taxon>Pezizomycotina</taxon>
        <taxon>Eurotiomycetes</taxon>
        <taxon>Eurotiomycetidae</taxon>
        <taxon>Eurotiales</taxon>
        <taxon>Aspergillaceae</taxon>
        <taxon>Aspergillus</taxon>
        <taxon>Aspergillus subgen. Aspergillus</taxon>
    </lineage>
</organism>
<proteinExistence type="predicted"/>
<protein>
    <submittedName>
        <fullName evidence="1">Uncharacterized protein</fullName>
    </submittedName>
</protein>
<reference evidence="1 2" key="1">
    <citation type="journal article" date="2016" name="BMC Genomics">
        <title>Comparative genomic and transcriptomic analyses of the Fuzhuan brick tea-fermentation fungus Aspergillus cristatus.</title>
        <authorList>
            <person name="Ge Y."/>
            <person name="Wang Y."/>
            <person name="Liu Y."/>
            <person name="Tan Y."/>
            <person name="Ren X."/>
            <person name="Zhang X."/>
            <person name="Hyde K.D."/>
            <person name="Liu Y."/>
            <person name="Liu Z."/>
        </authorList>
    </citation>
    <scope>NUCLEOTIDE SEQUENCE [LARGE SCALE GENOMIC DNA]</scope>
    <source>
        <strain evidence="1 2">GZAAS20.1005</strain>
    </source>
</reference>
<evidence type="ECO:0000313" key="2">
    <source>
        <dbReference type="Proteomes" id="UP000094569"/>
    </source>
</evidence>
<dbReference type="AlphaFoldDB" id="A0A1E3B601"/>
<gene>
    <name evidence="1" type="ORF">SI65_08390</name>
</gene>
<dbReference type="EMBL" id="JXNT01000012">
    <property type="protein sequence ID" value="ODM16390.1"/>
    <property type="molecule type" value="Genomic_DNA"/>
</dbReference>
<name>A0A1E3B601_ASPCR</name>
<comment type="caution">
    <text evidence="1">The sequence shown here is derived from an EMBL/GenBank/DDBJ whole genome shotgun (WGS) entry which is preliminary data.</text>
</comment>
<accession>A0A1E3B601</accession>